<feature type="region of interest" description="Disordered" evidence="1">
    <location>
        <begin position="579"/>
        <end position="599"/>
    </location>
</feature>
<feature type="compositionally biased region" description="Basic and acidic residues" evidence="1">
    <location>
        <begin position="20"/>
        <end position="31"/>
    </location>
</feature>
<dbReference type="AlphaFoldDB" id="A0A6A3JPZ8"/>
<evidence type="ECO:0000313" key="3">
    <source>
        <dbReference type="EMBL" id="KAE8996861.1"/>
    </source>
</evidence>
<dbReference type="InterPro" id="IPR001969">
    <property type="entry name" value="Aspartic_peptidase_AS"/>
</dbReference>
<gene>
    <name evidence="4" type="ORF">PR001_g15846</name>
    <name evidence="3" type="ORF">PR002_g19195</name>
</gene>
<feature type="compositionally biased region" description="Basic and acidic residues" evidence="1">
    <location>
        <begin position="1"/>
        <end position="13"/>
    </location>
</feature>
<evidence type="ECO:0000256" key="1">
    <source>
        <dbReference type="SAM" id="MobiDB-lite"/>
    </source>
</evidence>
<dbReference type="Proteomes" id="UP000429607">
    <property type="component" value="Unassembled WGS sequence"/>
</dbReference>
<dbReference type="OrthoDB" id="121754at2759"/>
<feature type="region of interest" description="Disordered" evidence="1">
    <location>
        <begin position="1"/>
        <end position="64"/>
    </location>
</feature>
<feature type="non-terminal residue" evidence="3">
    <location>
        <position position="681"/>
    </location>
</feature>
<evidence type="ECO:0000313" key="6">
    <source>
        <dbReference type="Proteomes" id="UP000435112"/>
    </source>
</evidence>
<sequence>MADSDERLAEHLEILTPNPFERRDHEGHGASDAEMPTASPRPGPRDGRIAAAPALPQPPMYSGRTMQDRRDFMRKYEGYLVKVNALQTEWTAALAMPVSAYIETDTRRMIARWEFSGASPETITEEQWEDYFRQALVPTFVDYASIDTAMKSLKMKTKWPEPGSRMMHLQADMEAILNRFNVTDLAFKHEQRHLVGYLTKALEPVSFREVVATKLTLQEFKPLKNDAIGFCKYVVELMRGFMTWEQAAEAAARTSTSSSGGRGGGRISAAHSGGRSGEGRGGGDTSTGQSGGGGHAGGDANNRTGGRSNGGRGGGRSGRGGAGGRGVGAGGPPVGQGGPDGAARPRGACLKCGSTQHQVLGCPDTQPGEAERLLAELRARRAAPTTTLRRVETVAVPGHEAVATKEPSGAVEARVDGLEVHALLLDTGADESLVAQGVVDAIKARGTPVFLADIPPRTLSPIGGKDFVVHQAVTFREVELATSAGPLMLRNLVCLVEDGNTSLDFTLGRPIMTVLGYSADEQLVRARGTKSEWELGDKEQVGDDAETTALQRMCRMQTRARDIALYTMALEGLVNNTATTDQDWGGSDTAHGGTDSPRTIFKTKNLTPAYWQLPLSSSGAQVLAFQTLDGCPRFSRVPVGAHATATENADAVERHETRTALPSLRLHDSSAVHDMLDSKLA</sequence>
<dbReference type="Proteomes" id="UP000435112">
    <property type="component" value="Unassembled WGS sequence"/>
</dbReference>
<protein>
    <recommendedName>
        <fullName evidence="2">Peptidase A2 domain-containing protein</fullName>
    </recommendedName>
</protein>
<dbReference type="PROSITE" id="PS00141">
    <property type="entry name" value="ASP_PROTEASE"/>
    <property type="match status" value="1"/>
</dbReference>
<organism evidence="3 6">
    <name type="scientific">Phytophthora rubi</name>
    <dbReference type="NCBI Taxonomy" id="129364"/>
    <lineage>
        <taxon>Eukaryota</taxon>
        <taxon>Sar</taxon>
        <taxon>Stramenopiles</taxon>
        <taxon>Oomycota</taxon>
        <taxon>Peronosporomycetes</taxon>
        <taxon>Peronosporales</taxon>
        <taxon>Peronosporaceae</taxon>
        <taxon>Phytophthora</taxon>
    </lineage>
</organism>
<dbReference type="GO" id="GO:0004190">
    <property type="term" value="F:aspartic-type endopeptidase activity"/>
    <property type="evidence" value="ECO:0007669"/>
    <property type="project" value="InterPro"/>
</dbReference>
<accession>A0A6A3JPZ8</accession>
<reference evidence="5 6" key="1">
    <citation type="submission" date="2018-09" db="EMBL/GenBank/DDBJ databases">
        <title>Genomic investigation of the strawberry pathogen Phytophthora fragariae indicates pathogenicity is determined by transcriptional variation in three key races.</title>
        <authorList>
            <person name="Adams T.M."/>
            <person name="Armitage A.D."/>
            <person name="Sobczyk M.K."/>
            <person name="Bates H.J."/>
            <person name="Dunwell J.M."/>
            <person name="Nellist C.F."/>
            <person name="Harrison R.J."/>
        </authorList>
    </citation>
    <scope>NUCLEOTIDE SEQUENCE [LARGE SCALE GENOMIC DNA]</scope>
    <source>
        <strain evidence="4 5">SCRP249</strain>
        <strain evidence="3 6">SCRP324</strain>
    </source>
</reference>
<proteinExistence type="predicted"/>
<evidence type="ECO:0000313" key="5">
    <source>
        <dbReference type="Proteomes" id="UP000429607"/>
    </source>
</evidence>
<feature type="compositionally biased region" description="Gly residues" evidence="1">
    <location>
        <begin position="307"/>
        <end position="340"/>
    </location>
</feature>
<dbReference type="PROSITE" id="PS50175">
    <property type="entry name" value="ASP_PROT_RETROV"/>
    <property type="match status" value="1"/>
</dbReference>
<comment type="caution">
    <text evidence="3">The sequence shown here is derived from an EMBL/GenBank/DDBJ whole genome shotgun (WGS) entry which is preliminary data.</text>
</comment>
<name>A0A6A3JPZ8_9STRA</name>
<evidence type="ECO:0000313" key="4">
    <source>
        <dbReference type="EMBL" id="KAE9011720.1"/>
    </source>
</evidence>
<feature type="region of interest" description="Disordered" evidence="1">
    <location>
        <begin position="253"/>
        <end position="343"/>
    </location>
</feature>
<feature type="compositionally biased region" description="Gly residues" evidence="1">
    <location>
        <begin position="274"/>
        <end position="297"/>
    </location>
</feature>
<dbReference type="EMBL" id="QXFU01001714">
    <property type="protein sequence ID" value="KAE8996861.1"/>
    <property type="molecule type" value="Genomic_DNA"/>
</dbReference>
<feature type="domain" description="Peptidase A2" evidence="2">
    <location>
        <begin position="421"/>
        <end position="436"/>
    </location>
</feature>
<dbReference type="InterPro" id="IPR001995">
    <property type="entry name" value="Peptidase_A2_cat"/>
</dbReference>
<evidence type="ECO:0000259" key="2">
    <source>
        <dbReference type="PROSITE" id="PS50175"/>
    </source>
</evidence>
<dbReference type="EMBL" id="QXFV01001216">
    <property type="protein sequence ID" value="KAE9011720.1"/>
    <property type="molecule type" value="Genomic_DNA"/>
</dbReference>
<dbReference type="GO" id="GO:0006508">
    <property type="term" value="P:proteolysis"/>
    <property type="evidence" value="ECO:0007669"/>
    <property type="project" value="InterPro"/>
</dbReference>